<feature type="region of interest" description="Disordered" evidence="1">
    <location>
        <begin position="1"/>
        <end position="89"/>
    </location>
</feature>
<accession>A0A1D6GSK8</accession>
<name>A0A1D6GSK8_MAIZE</name>
<dbReference type="EMBL" id="CM000781">
    <property type="protein sequence ID" value="AQK66007.1"/>
    <property type="molecule type" value="Genomic_DNA"/>
</dbReference>
<gene>
    <name evidence="2" type="ORF">ZEAMMB73_Zm00001d014347</name>
</gene>
<feature type="compositionally biased region" description="Pro residues" evidence="1">
    <location>
        <begin position="49"/>
        <end position="63"/>
    </location>
</feature>
<evidence type="ECO:0000256" key="1">
    <source>
        <dbReference type="SAM" id="MobiDB-lite"/>
    </source>
</evidence>
<sequence length="127" mass="13696">DVPPGLPHPPSPKRSSDPSILSPVPNPSRLWSIPPPPPHLIRRRSTSPCPCPHLPPSPWPSTPPGSTLPRTAPQSSTLSAGPRSPRLQGYEAPRLLGSLTCAHRCPIGQIPSLCVRWCFVPPAWPAW</sequence>
<organism evidence="2">
    <name type="scientific">Zea mays</name>
    <name type="common">Maize</name>
    <dbReference type="NCBI Taxonomy" id="4577"/>
    <lineage>
        <taxon>Eukaryota</taxon>
        <taxon>Viridiplantae</taxon>
        <taxon>Streptophyta</taxon>
        <taxon>Embryophyta</taxon>
        <taxon>Tracheophyta</taxon>
        <taxon>Spermatophyta</taxon>
        <taxon>Magnoliopsida</taxon>
        <taxon>Liliopsida</taxon>
        <taxon>Poales</taxon>
        <taxon>Poaceae</taxon>
        <taxon>PACMAD clade</taxon>
        <taxon>Panicoideae</taxon>
        <taxon>Andropogonodae</taxon>
        <taxon>Andropogoneae</taxon>
        <taxon>Tripsacinae</taxon>
        <taxon>Zea</taxon>
    </lineage>
</organism>
<reference evidence="2" key="1">
    <citation type="submission" date="2015-12" db="EMBL/GenBank/DDBJ databases">
        <title>Update maize B73 reference genome by single molecule sequencing technologies.</title>
        <authorList>
            <consortium name="Maize Genome Sequencing Project"/>
            <person name="Ware D."/>
        </authorList>
    </citation>
    <scope>NUCLEOTIDE SEQUENCE</scope>
    <source>
        <tissue evidence="2">Seedling</tissue>
    </source>
</reference>
<feature type="non-terminal residue" evidence="2">
    <location>
        <position position="1"/>
    </location>
</feature>
<dbReference type="AlphaFoldDB" id="A0A1D6GSK8"/>
<proteinExistence type="predicted"/>
<protein>
    <submittedName>
        <fullName evidence="2">H(+)-ATPase 5</fullName>
    </submittedName>
</protein>
<feature type="compositionally biased region" description="Pro residues" evidence="1">
    <location>
        <begin position="1"/>
        <end position="12"/>
    </location>
</feature>
<evidence type="ECO:0000313" key="2">
    <source>
        <dbReference type="EMBL" id="AQK66007.1"/>
    </source>
</evidence>